<gene>
    <name evidence="4" type="ORF">Tco_0924372</name>
</gene>
<name>A0ABQ5D4N5_9ASTR</name>
<reference evidence="4" key="2">
    <citation type="submission" date="2022-01" db="EMBL/GenBank/DDBJ databases">
        <authorList>
            <person name="Yamashiro T."/>
            <person name="Shiraishi A."/>
            <person name="Satake H."/>
            <person name="Nakayama K."/>
        </authorList>
    </citation>
    <scope>NUCLEOTIDE SEQUENCE</scope>
</reference>
<sequence>MQNEQGRNMDLYILRKCSATNRFIASKDHASVEISVRRLYESARCPVLYFCSLWFCASSGQSSSVSHKKDAEEISFLMKTRLRRIWKLHVLLNKNSKGMCLNPVSRIKVIAAPEPRPFCQTKSGALCLCNQKATPATDRSLGKQSWWYRVESDPLTRADAGVYR</sequence>
<protein>
    <submittedName>
        <fullName evidence="4">40S ribosomal protein S21-2-like protein</fullName>
    </submittedName>
</protein>
<comment type="similarity">
    <text evidence="1">Belongs to the eukaryotic ribosomal protein eS21 family.</text>
</comment>
<dbReference type="InterPro" id="IPR001931">
    <property type="entry name" value="Ribosomal_eS21"/>
</dbReference>
<evidence type="ECO:0000313" key="5">
    <source>
        <dbReference type="Proteomes" id="UP001151760"/>
    </source>
</evidence>
<keyword evidence="2" id="KW-0689">Ribosomal protein</keyword>
<evidence type="ECO:0000256" key="2">
    <source>
        <dbReference type="ARBA" id="ARBA00022980"/>
    </source>
</evidence>
<reference evidence="4" key="1">
    <citation type="journal article" date="2022" name="Int. J. Mol. Sci.">
        <title>Draft Genome of Tanacetum Coccineum: Genomic Comparison of Closely Related Tanacetum-Family Plants.</title>
        <authorList>
            <person name="Yamashiro T."/>
            <person name="Shiraishi A."/>
            <person name="Nakayama K."/>
            <person name="Satake H."/>
        </authorList>
    </citation>
    <scope>NUCLEOTIDE SEQUENCE</scope>
</reference>
<dbReference type="Proteomes" id="UP001151760">
    <property type="component" value="Unassembled WGS sequence"/>
</dbReference>
<evidence type="ECO:0000256" key="3">
    <source>
        <dbReference type="ARBA" id="ARBA00023274"/>
    </source>
</evidence>
<proteinExistence type="inferred from homology"/>
<dbReference type="PANTHER" id="PTHR10442">
    <property type="entry name" value="40S RIBOSOMAL PROTEIN S21"/>
    <property type="match status" value="1"/>
</dbReference>
<dbReference type="InterPro" id="IPR038579">
    <property type="entry name" value="Ribosomal_eS21_sf"/>
</dbReference>
<comment type="caution">
    <text evidence="4">The sequence shown here is derived from an EMBL/GenBank/DDBJ whole genome shotgun (WGS) entry which is preliminary data.</text>
</comment>
<evidence type="ECO:0000256" key="1">
    <source>
        <dbReference type="ARBA" id="ARBA00010228"/>
    </source>
</evidence>
<keyword evidence="3" id="KW-0687">Ribonucleoprotein</keyword>
<keyword evidence="5" id="KW-1185">Reference proteome</keyword>
<accession>A0ABQ5D4N5</accession>
<dbReference type="EMBL" id="BQNB010014921">
    <property type="protein sequence ID" value="GJT33953.1"/>
    <property type="molecule type" value="Genomic_DNA"/>
</dbReference>
<dbReference type="Pfam" id="PF01249">
    <property type="entry name" value="Ribosomal_S21e"/>
    <property type="match status" value="1"/>
</dbReference>
<evidence type="ECO:0000313" key="4">
    <source>
        <dbReference type="EMBL" id="GJT33953.1"/>
    </source>
</evidence>
<dbReference type="Gene3D" id="3.30.1230.20">
    <property type="match status" value="1"/>
</dbReference>
<organism evidence="4 5">
    <name type="scientific">Tanacetum coccineum</name>
    <dbReference type="NCBI Taxonomy" id="301880"/>
    <lineage>
        <taxon>Eukaryota</taxon>
        <taxon>Viridiplantae</taxon>
        <taxon>Streptophyta</taxon>
        <taxon>Embryophyta</taxon>
        <taxon>Tracheophyta</taxon>
        <taxon>Spermatophyta</taxon>
        <taxon>Magnoliopsida</taxon>
        <taxon>eudicotyledons</taxon>
        <taxon>Gunneridae</taxon>
        <taxon>Pentapetalae</taxon>
        <taxon>asterids</taxon>
        <taxon>campanulids</taxon>
        <taxon>Asterales</taxon>
        <taxon>Asteraceae</taxon>
        <taxon>Asteroideae</taxon>
        <taxon>Anthemideae</taxon>
        <taxon>Anthemidinae</taxon>
        <taxon>Tanacetum</taxon>
    </lineage>
</organism>